<dbReference type="AlphaFoldDB" id="A0A6G1LCT6"/>
<dbReference type="Proteomes" id="UP000799436">
    <property type="component" value="Unassembled WGS sequence"/>
</dbReference>
<dbReference type="EMBL" id="ML995826">
    <property type="protein sequence ID" value="KAF2770440.1"/>
    <property type="molecule type" value="Genomic_DNA"/>
</dbReference>
<reference evidence="2" key="1">
    <citation type="journal article" date="2020" name="Stud. Mycol.">
        <title>101 Dothideomycetes genomes: a test case for predicting lifestyles and emergence of pathogens.</title>
        <authorList>
            <person name="Haridas S."/>
            <person name="Albert R."/>
            <person name="Binder M."/>
            <person name="Bloem J."/>
            <person name="Labutti K."/>
            <person name="Salamov A."/>
            <person name="Andreopoulos B."/>
            <person name="Baker S."/>
            <person name="Barry K."/>
            <person name="Bills G."/>
            <person name="Bluhm B."/>
            <person name="Cannon C."/>
            <person name="Castanera R."/>
            <person name="Culley D."/>
            <person name="Daum C."/>
            <person name="Ezra D."/>
            <person name="Gonzalez J."/>
            <person name="Henrissat B."/>
            <person name="Kuo A."/>
            <person name="Liang C."/>
            <person name="Lipzen A."/>
            <person name="Lutzoni F."/>
            <person name="Magnuson J."/>
            <person name="Mondo S."/>
            <person name="Nolan M."/>
            <person name="Ohm R."/>
            <person name="Pangilinan J."/>
            <person name="Park H.-J."/>
            <person name="Ramirez L."/>
            <person name="Alfaro M."/>
            <person name="Sun H."/>
            <person name="Tritt A."/>
            <person name="Yoshinaga Y."/>
            <person name="Zwiers L.-H."/>
            <person name="Turgeon B."/>
            <person name="Goodwin S."/>
            <person name="Spatafora J."/>
            <person name="Crous P."/>
            <person name="Grigoriev I."/>
        </authorList>
    </citation>
    <scope>NUCLEOTIDE SEQUENCE</scope>
    <source>
        <strain evidence="2">CBS 116005</strain>
    </source>
</reference>
<evidence type="ECO:0000313" key="3">
    <source>
        <dbReference type="Proteomes" id="UP000799436"/>
    </source>
</evidence>
<evidence type="ECO:0000313" key="2">
    <source>
        <dbReference type="EMBL" id="KAF2770440.1"/>
    </source>
</evidence>
<dbReference type="OrthoDB" id="5544375at2759"/>
<dbReference type="Pfam" id="PF07956">
    <property type="entry name" value="DUF1690"/>
    <property type="match status" value="1"/>
</dbReference>
<keyword evidence="3" id="KW-1185">Reference proteome</keyword>
<sequence>MGSGGSKPEQHIFNADAPVRFSQSVLDSLQRNPESDSTRAQTNELKLQSRVNAELTRIRDSQAQKLEDLTARLTINPEEPSSDTPTPPSGPTGFFGHLASPFYQDHTSIKDLIHGLSSNDKKDSGRSHDSVHMEITELRQKLEARKKADRSSPEVEKAKESLVQCLRVNDRRPLDCWREVEEFKREVGRLERAFVERVGR</sequence>
<protein>
    <submittedName>
        <fullName evidence="2">DUF1690-domain-containing protein</fullName>
    </submittedName>
</protein>
<accession>A0A6G1LCT6</accession>
<feature type="region of interest" description="Disordered" evidence="1">
    <location>
        <begin position="26"/>
        <end position="45"/>
    </location>
</feature>
<organism evidence="2 3">
    <name type="scientific">Teratosphaeria nubilosa</name>
    <dbReference type="NCBI Taxonomy" id="161662"/>
    <lineage>
        <taxon>Eukaryota</taxon>
        <taxon>Fungi</taxon>
        <taxon>Dikarya</taxon>
        <taxon>Ascomycota</taxon>
        <taxon>Pezizomycotina</taxon>
        <taxon>Dothideomycetes</taxon>
        <taxon>Dothideomycetidae</taxon>
        <taxon>Mycosphaerellales</taxon>
        <taxon>Teratosphaeriaceae</taxon>
        <taxon>Teratosphaeria</taxon>
    </lineage>
</organism>
<evidence type="ECO:0000256" key="1">
    <source>
        <dbReference type="SAM" id="MobiDB-lite"/>
    </source>
</evidence>
<dbReference type="InterPro" id="IPR012471">
    <property type="entry name" value="DUF1690"/>
</dbReference>
<proteinExistence type="predicted"/>
<name>A0A6G1LCT6_9PEZI</name>
<feature type="region of interest" description="Disordered" evidence="1">
    <location>
        <begin position="68"/>
        <end position="99"/>
    </location>
</feature>
<gene>
    <name evidence="2" type="ORF">EJ03DRAFT_270597</name>
</gene>